<proteinExistence type="predicted"/>
<feature type="region of interest" description="Disordered" evidence="1">
    <location>
        <begin position="75"/>
        <end position="94"/>
    </location>
</feature>
<dbReference type="EMBL" id="JBBPFD010000115">
    <property type="protein sequence ID" value="KAK7880324.1"/>
    <property type="molecule type" value="Genomic_DNA"/>
</dbReference>
<comment type="caution">
    <text evidence="2">The sequence shown here is derived from an EMBL/GenBank/DDBJ whole genome shotgun (WGS) entry which is preliminary data.</text>
</comment>
<accession>A0AAW0MJQ1</accession>
<dbReference type="AlphaFoldDB" id="A0AAW0MJQ1"/>
<protein>
    <submittedName>
        <fullName evidence="2">Uncharacterized protein</fullName>
    </submittedName>
</protein>
<sequence>MAMPALSSIHGDLSEREEDFAGVEAMNENIATPTEDRSLPEGTQEEIDVDLYNDIQQSILEWTNDVTWSPSQETQVVSTSEEDHTVDTDDSVDSDEDYIPQYRIRTGAALRCKLM</sequence>
<feature type="region of interest" description="Disordered" evidence="1">
    <location>
        <begin position="1"/>
        <end position="43"/>
    </location>
</feature>
<organism evidence="2 3">
    <name type="scientific">Mugilogobius chulae</name>
    <name type="common">yellowstripe goby</name>
    <dbReference type="NCBI Taxonomy" id="88201"/>
    <lineage>
        <taxon>Eukaryota</taxon>
        <taxon>Metazoa</taxon>
        <taxon>Chordata</taxon>
        <taxon>Craniata</taxon>
        <taxon>Vertebrata</taxon>
        <taxon>Euteleostomi</taxon>
        <taxon>Actinopterygii</taxon>
        <taxon>Neopterygii</taxon>
        <taxon>Teleostei</taxon>
        <taxon>Neoteleostei</taxon>
        <taxon>Acanthomorphata</taxon>
        <taxon>Gobiaria</taxon>
        <taxon>Gobiiformes</taxon>
        <taxon>Gobioidei</taxon>
        <taxon>Gobiidae</taxon>
        <taxon>Gobionellinae</taxon>
        <taxon>Mugilogobius</taxon>
    </lineage>
</organism>
<evidence type="ECO:0000313" key="2">
    <source>
        <dbReference type="EMBL" id="KAK7880324.1"/>
    </source>
</evidence>
<reference evidence="3" key="1">
    <citation type="submission" date="2024-04" db="EMBL/GenBank/DDBJ databases">
        <title>Salinicola lusitanus LLJ914,a marine bacterium isolated from the Okinawa Trough.</title>
        <authorList>
            <person name="Li J."/>
        </authorList>
    </citation>
    <scope>NUCLEOTIDE SEQUENCE [LARGE SCALE GENOMIC DNA]</scope>
</reference>
<keyword evidence="3" id="KW-1185">Reference proteome</keyword>
<dbReference type="Proteomes" id="UP001460270">
    <property type="component" value="Unassembled WGS sequence"/>
</dbReference>
<gene>
    <name evidence="2" type="ORF">WMY93_033040</name>
</gene>
<name>A0AAW0MJQ1_9GOBI</name>
<evidence type="ECO:0000313" key="3">
    <source>
        <dbReference type="Proteomes" id="UP001460270"/>
    </source>
</evidence>
<evidence type="ECO:0000256" key="1">
    <source>
        <dbReference type="SAM" id="MobiDB-lite"/>
    </source>
</evidence>